<dbReference type="STRING" id="173990.SAMN05660691_00404"/>
<dbReference type="OrthoDB" id="5704732at2"/>
<dbReference type="Gene3D" id="1.10.287.130">
    <property type="match status" value="1"/>
</dbReference>
<evidence type="ECO:0000256" key="2">
    <source>
        <dbReference type="ARBA" id="ARBA00012438"/>
    </source>
</evidence>
<proteinExistence type="predicted"/>
<sequence length="69" mass="7654">MSDAKVAELAKQVHDIRKPLNRISMQAELIKLVLENNLPPQKAIEAVDKILQSCQDCSQLLENLSDPSA</sequence>
<dbReference type="AlphaFoldDB" id="A0A1H6JBG9"/>
<organism evidence="4 5">
    <name type="scientific">Rheinheimera pacifica</name>
    <dbReference type="NCBI Taxonomy" id="173990"/>
    <lineage>
        <taxon>Bacteria</taxon>
        <taxon>Pseudomonadati</taxon>
        <taxon>Pseudomonadota</taxon>
        <taxon>Gammaproteobacteria</taxon>
        <taxon>Chromatiales</taxon>
        <taxon>Chromatiaceae</taxon>
        <taxon>Rheinheimera</taxon>
    </lineage>
</organism>
<evidence type="ECO:0000313" key="5">
    <source>
        <dbReference type="Proteomes" id="UP000199371"/>
    </source>
</evidence>
<dbReference type="Proteomes" id="UP000199371">
    <property type="component" value="Unassembled WGS sequence"/>
</dbReference>
<gene>
    <name evidence="4" type="ORF">SAMN05660691_00404</name>
</gene>
<keyword evidence="5" id="KW-1185">Reference proteome</keyword>
<protein>
    <recommendedName>
        <fullName evidence="2">histidine kinase</fullName>
        <ecNumber evidence="2">2.7.13.3</ecNumber>
    </recommendedName>
</protein>
<dbReference type="EC" id="2.7.13.3" evidence="2"/>
<dbReference type="SUPFAM" id="SSF47384">
    <property type="entry name" value="Homodimeric domain of signal transducing histidine kinase"/>
    <property type="match status" value="1"/>
</dbReference>
<dbReference type="GO" id="GO:0000155">
    <property type="term" value="F:phosphorelay sensor kinase activity"/>
    <property type="evidence" value="ECO:0007669"/>
    <property type="project" value="InterPro"/>
</dbReference>
<evidence type="ECO:0000256" key="1">
    <source>
        <dbReference type="ARBA" id="ARBA00000085"/>
    </source>
</evidence>
<keyword evidence="4" id="KW-0418">Kinase</keyword>
<name>A0A1H6JBG9_9GAMM</name>
<dbReference type="CDD" id="cd00082">
    <property type="entry name" value="HisKA"/>
    <property type="match status" value="1"/>
</dbReference>
<accession>A0A1H6JBG9</accession>
<dbReference type="InterPro" id="IPR036097">
    <property type="entry name" value="HisK_dim/P_sf"/>
</dbReference>
<dbReference type="Pfam" id="PF00512">
    <property type="entry name" value="HisKA"/>
    <property type="match status" value="1"/>
</dbReference>
<dbReference type="RefSeq" id="WP_068228428.1">
    <property type="nucleotide sequence ID" value="NZ_FNXF01000001.1"/>
</dbReference>
<dbReference type="InterPro" id="IPR003661">
    <property type="entry name" value="HisK_dim/P_dom"/>
</dbReference>
<keyword evidence="4" id="KW-0808">Transferase</keyword>
<dbReference type="EMBL" id="FNXF01000001">
    <property type="protein sequence ID" value="SEH59607.1"/>
    <property type="molecule type" value="Genomic_DNA"/>
</dbReference>
<evidence type="ECO:0000259" key="3">
    <source>
        <dbReference type="Pfam" id="PF00512"/>
    </source>
</evidence>
<comment type="catalytic activity">
    <reaction evidence="1">
        <text>ATP + protein L-histidine = ADP + protein N-phospho-L-histidine.</text>
        <dbReference type="EC" id="2.7.13.3"/>
    </reaction>
</comment>
<feature type="domain" description="Signal transduction histidine kinase dimerisation/phosphoacceptor" evidence="3">
    <location>
        <begin position="9"/>
        <end position="67"/>
    </location>
</feature>
<reference evidence="5" key="1">
    <citation type="submission" date="2016-10" db="EMBL/GenBank/DDBJ databases">
        <authorList>
            <person name="Varghese N."/>
            <person name="Submissions S."/>
        </authorList>
    </citation>
    <scope>NUCLEOTIDE SEQUENCE [LARGE SCALE GENOMIC DNA]</scope>
    <source>
        <strain evidence="5">DSM 17616</strain>
    </source>
</reference>
<evidence type="ECO:0000313" key="4">
    <source>
        <dbReference type="EMBL" id="SEH59607.1"/>
    </source>
</evidence>